<accession>A0A068TDC8</accession>
<reference evidence="2" key="1">
    <citation type="journal article" date="2014" name="BMC Genomics">
        <title>Genome sequencing of two Neorhizobium galegae strains reveals a noeT gene responsible for the unusual acetylation of the nodulation factors.</title>
        <authorList>
            <person name="Osterman J."/>
            <person name="Marsh J."/>
            <person name="Laine P.K."/>
            <person name="Zeng Z."/>
            <person name="Alatalo E."/>
            <person name="Sullivan J.T."/>
            <person name="Young J.P."/>
            <person name="Thomas-Oates J."/>
            <person name="Paulin L."/>
            <person name="Lindstrom K."/>
        </authorList>
    </citation>
    <scope>NUCLEOTIDE SEQUENCE [LARGE SCALE GENOMIC DNA]</scope>
    <source>
        <strain evidence="2">HAMBI 1141</strain>
    </source>
</reference>
<proteinExistence type="predicted"/>
<dbReference type="EMBL" id="HG938355">
    <property type="protein sequence ID" value="CDN56527.1"/>
    <property type="molecule type" value="Genomic_DNA"/>
</dbReference>
<organism evidence="1 2">
    <name type="scientific">Neorhizobium galegae bv. officinalis bv. officinalis str. HAMBI 1141</name>
    <dbReference type="NCBI Taxonomy" id="1028801"/>
    <lineage>
        <taxon>Bacteria</taxon>
        <taxon>Pseudomonadati</taxon>
        <taxon>Pseudomonadota</taxon>
        <taxon>Alphaproteobacteria</taxon>
        <taxon>Hyphomicrobiales</taxon>
        <taxon>Rhizobiaceae</taxon>
        <taxon>Rhizobium/Agrobacterium group</taxon>
        <taxon>Neorhizobium</taxon>
    </lineage>
</organism>
<gene>
    <name evidence="1" type="ORF">RG1141_CH42140</name>
</gene>
<dbReference type="PATRIC" id="fig|1028801.3.peg.4282"/>
<evidence type="ECO:0000313" key="2">
    <source>
        <dbReference type="Proteomes" id="UP000028186"/>
    </source>
</evidence>
<sequence length="36" mass="4018">MYQPPHFREKDLGTQYALIGTYPIGLLVTPGAIREA</sequence>
<name>A0A068TDC8_NEOGA</name>
<protein>
    <submittedName>
        <fullName evidence="1">Uncharacterized protein</fullName>
    </submittedName>
</protein>
<dbReference type="InterPro" id="IPR007396">
    <property type="entry name" value="TR_PAI2-type"/>
</dbReference>
<dbReference type="Proteomes" id="UP000028186">
    <property type="component" value="Chromosome I"/>
</dbReference>
<evidence type="ECO:0000313" key="1">
    <source>
        <dbReference type="EMBL" id="CDN56527.1"/>
    </source>
</evidence>
<dbReference type="KEGG" id="ngl:RG1141_CH42140"/>
<dbReference type="HOGENOM" id="CLU_3357277_0_0_5"/>
<dbReference type="AlphaFoldDB" id="A0A068TDC8"/>
<dbReference type="Pfam" id="PF04299">
    <property type="entry name" value="FMN_bind_2"/>
    <property type="match status" value="1"/>
</dbReference>